<evidence type="ECO:0000256" key="1">
    <source>
        <dbReference type="SAM" id="Coils"/>
    </source>
</evidence>
<feature type="coiled-coil region" evidence="1">
    <location>
        <begin position="116"/>
        <end position="143"/>
    </location>
</feature>
<keyword evidence="4" id="KW-1185">Reference proteome</keyword>
<evidence type="ECO:0000256" key="3">
    <source>
        <dbReference type="SAM" id="SignalP"/>
    </source>
</evidence>
<feature type="compositionally biased region" description="Basic residues" evidence="2">
    <location>
        <begin position="166"/>
        <end position="185"/>
    </location>
</feature>
<dbReference type="Proteomes" id="UP000046392">
    <property type="component" value="Unplaced"/>
</dbReference>
<dbReference type="WBParaSite" id="SPAL_0000498700.1">
    <property type="protein sequence ID" value="SPAL_0000498700.1"/>
    <property type="gene ID" value="SPAL_0000498700"/>
</dbReference>
<name>A0A0N5BG79_STREA</name>
<reference evidence="5" key="1">
    <citation type="submission" date="2017-02" db="UniProtKB">
        <authorList>
            <consortium name="WormBaseParasite"/>
        </authorList>
    </citation>
    <scope>IDENTIFICATION</scope>
</reference>
<sequence length="288" mass="32311">MKILQFSLFIVIYIFAIISLVVSESEEQTTPTTVDTTTSNNAIVHNKIKFLSGNLSGNKTNTDGKRKIKARNQNKLFKLKKLILETENKTSTSDKNVSYTNKKSNENSTESATTLRNKTKHQLMILQKELRRLTKIADKLSELNEIYSATKPQPTKKKTDGDIKGKKNSTGKKGISNRHKPHFRISHGDGDSGKRLNELQSKNKGNDENKPGKWKGGRKKNQTTVKPNSNNNTTTPTPEKGRVVTSHINTRQFKRKNNKKNDGNTFLTTLSPKTVNTSLPPPTTILPQ</sequence>
<feature type="region of interest" description="Disordered" evidence="2">
    <location>
        <begin position="255"/>
        <end position="288"/>
    </location>
</feature>
<proteinExistence type="predicted"/>
<feature type="compositionally biased region" description="Basic and acidic residues" evidence="2">
    <location>
        <begin position="186"/>
        <end position="197"/>
    </location>
</feature>
<feature type="compositionally biased region" description="Basic residues" evidence="2">
    <location>
        <begin position="212"/>
        <end position="221"/>
    </location>
</feature>
<protein>
    <submittedName>
        <fullName evidence="5">Uncharacterized protein</fullName>
    </submittedName>
</protein>
<keyword evidence="3" id="KW-0732">Signal</keyword>
<feature type="signal peptide" evidence="3">
    <location>
        <begin position="1"/>
        <end position="23"/>
    </location>
</feature>
<keyword evidence="1" id="KW-0175">Coiled coil</keyword>
<organism evidence="4 5">
    <name type="scientific">Strongyloides papillosus</name>
    <name type="common">Intestinal threadworm</name>
    <dbReference type="NCBI Taxonomy" id="174720"/>
    <lineage>
        <taxon>Eukaryota</taxon>
        <taxon>Metazoa</taxon>
        <taxon>Ecdysozoa</taxon>
        <taxon>Nematoda</taxon>
        <taxon>Chromadorea</taxon>
        <taxon>Rhabditida</taxon>
        <taxon>Tylenchina</taxon>
        <taxon>Panagrolaimomorpha</taxon>
        <taxon>Strongyloidoidea</taxon>
        <taxon>Strongyloididae</taxon>
        <taxon>Strongyloides</taxon>
    </lineage>
</organism>
<feature type="region of interest" description="Disordered" evidence="2">
    <location>
        <begin position="148"/>
        <end position="242"/>
    </location>
</feature>
<feature type="region of interest" description="Disordered" evidence="2">
    <location>
        <begin position="90"/>
        <end position="116"/>
    </location>
</feature>
<feature type="compositionally biased region" description="Polar residues" evidence="2">
    <location>
        <begin position="263"/>
        <end position="278"/>
    </location>
</feature>
<feature type="compositionally biased region" description="Pro residues" evidence="2">
    <location>
        <begin position="279"/>
        <end position="288"/>
    </location>
</feature>
<evidence type="ECO:0000313" key="5">
    <source>
        <dbReference type="WBParaSite" id="SPAL_0000498700.1"/>
    </source>
</evidence>
<feature type="chain" id="PRO_5005894544" evidence="3">
    <location>
        <begin position="24"/>
        <end position="288"/>
    </location>
</feature>
<accession>A0A0N5BG79</accession>
<dbReference type="AlphaFoldDB" id="A0A0N5BG79"/>
<evidence type="ECO:0000313" key="4">
    <source>
        <dbReference type="Proteomes" id="UP000046392"/>
    </source>
</evidence>
<evidence type="ECO:0000256" key="2">
    <source>
        <dbReference type="SAM" id="MobiDB-lite"/>
    </source>
</evidence>
<feature type="compositionally biased region" description="Low complexity" evidence="2">
    <location>
        <begin position="223"/>
        <end position="238"/>
    </location>
</feature>